<evidence type="ECO:0000313" key="1">
    <source>
        <dbReference type="EMBL" id="MBB4867827.1"/>
    </source>
</evidence>
<dbReference type="EMBL" id="JACHLI010000049">
    <property type="protein sequence ID" value="MBB4867827.1"/>
    <property type="molecule type" value="Genomic_DNA"/>
</dbReference>
<proteinExistence type="predicted"/>
<accession>A0A7W7KS23</accession>
<gene>
    <name evidence="1" type="ORF">HNP46_006746</name>
</gene>
<sequence length="73" mass="7920">MSGPHFPLVKGMLIEGKLYTGVFSGIKIKGTITNFAHNGKEIVAIVDAIWRDDKLPLGEVEIPIANLSAISTW</sequence>
<dbReference type="AlphaFoldDB" id="A0A7W7KS23"/>
<organism evidence="1 2">
    <name type="scientific">Pseudomonas nitroreducens</name>
    <dbReference type="NCBI Taxonomy" id="46680"/>
    <lineage>
        <taxon>Bacteria</taxon>
        <taxon>Pseudomonadati</taxon>
        <taxon>Pseudomonadota</taxon>
        <taxon>Gammaproteobacteria</taxon>
        <taxon>Pseudomonadales</taxon>
        <taxon>Pseudomonadaceae</taxon>
        <taxon>Pseudomonas</taxon>
    </lineage>
</organism>
<comment type="caution">
    <text evidence="1">The sequence shown here is derived from an EMBL/GenBank/DDBJ whole genome shotgun (WGS) entry which is preliminary data.</text>
</comment>
<name>A0A7W7KS23_PSENT</name>
<dbReference type="Proteomes" id="UP000566995">
    <property type="component" value="Unassembled WGS sequence"/>
</dbReference>
<evidence type="ECO:0000313" key="2">
    <source>
        <dbReference type="Proteomes" id="UP000566995"/>
    </source>
</evidence>
<dbReference type="RefSeq" id="WP_184597754.1">
    <property type="nucleotide sequence ID" value="NZ_JACHLI010000049.1"/>
</dbReference>
<protein>
    <submittedName>
        <fullName evidence="1">Uncharacterized protein</fullName>
    </submittedName>
</protein>
<reference evidence="1 2" key="1">
    <citation type="submission" date="2020-08" db="EMBL/GenBank/DDBJ databases">
        <title>Functional genomics of gut bacteria from endangered species of beetles.</title>
        <authorList>
            <person name="Carlos-Shanley C."/>
        </authorList>
    </citation>
    <scope>NUCLEOTIDE SEQUENCE [LARGE SCALE GENOMIC DNA]</scope>
    <source>
        <strain evidence="1 2">S00179</strain>
    </source>
</reference>